<accession>A0A4Y2MAA0</accession>
<dbReference type="AlphaFoldDB" id="A0A4Y2MAA0"/>
<sequence length="28" mass="3028">MSRSLLRNCSLLAGQGVGEEEKLVPWPG</sequence>
<name>A0A4Y2MAA0_ARAVE</name>
<evidence type="ECO:0000313" key="1">
    <source>
        <dbReference type="EMBL" id="GBN24031.1"/>
    </source>
</evidence>
<organism evidence="1 2">
    <name type="scientific">Araneus ventricosus</name>
    <name type="common">Orbweaver spider</name>
    <name type="synonym">Epeira ventricosa</name>
    <dbReference type="NCBI Taxonomy" id="182803"/>
    <lineage>
        <taxon>Eukaryota</taxon>
        <taxon>Metazoa</taxon>
        <taxon>Ecdysozoa</taxon>
        <taxon>Arthropoda</taxon>
        <taxon>Chelicerata</taxon>
        <taxon>Arachnida</taxon>
        <taxon>Araneae</taxon>
        <taxon>Araneomorphae</taxon>
        <taxon>Entelegynae</taxon>
        <taxon>Araneoidea</taxon>
        <taxon>Araneidae</taxon>
        <taxon>Araneus</taxon>
    </lineage>
</organism>
<protein>
    <submittedName>
        <fullName evidence="1">Uncharacterized protein</fullName>
    </submittedName>
</protein>
<reference evidence="1 2" key="1">
    <citation type="journal article" date="2019" name="Sci. Rep.">
        <title>Orb-weaving spider Araneus ventricosus genome elucidates the spidroin gene catalogue.</title>
        <authorList>
            <person name="Kono N."/>
            <person name="Nakamura H."/>
            <person name="Ohtoshi R."/>
            <person name="Moran D.A.P."/>
            <person name="Shinohara A."/>
            <person name="Yoshida Y."/>
            <person name="Fujiwara M."/>
            <person name="Mori M."/>
            <person name="Tomita M."/>
            <person name="Arakawa K."/>
        </authorList>
    </citation>
    <scope>NUCLEOTIDE SEQUENCE [LARGE SCALE GENOMIC DNA]</scope>
</reference>
<gene>
    <name evidence="1" type="ORF">AVEN_3310_1</name>
</gene>
<comment type="caution">
    <text evidence="1">The sequence shown here is derived from an EMBL/GenBank/DDBJ whole genome shotgun (WGS) entry which is preliminary data.</text>
</comment>
<keyword evidence="2" id="KW-1185">Reference proteome</keyword>
<dbReference type="EMBL" id="BGPR01203450">
    <property type="protein sequence ID" value="GBN24031.1"/>
    <property type="molecule type" value="Genomic_DNA"/>
</dbReference>
<dbReference type="Proteomes" id="UP000499080">
    <property type="component" value="Unassembled WGS sequence"/>
</dbReference>
<proteinExistence type="predicted"/>
<feature type="non-terminal residue" evidence="1">
    <location>
        <position position="28"/>
    </location>
</feature>
<evidence type="ECO:0000313" key="2">
    <source>
        <dbReference type="Proteomes" id="UP000499080"/>
    </source>
</evidence>